<evidence type="ECO:0000256" key="1">
    <source>
        <dbReference type="SAM" id="MobiDB-lite"/>
    </source>
</evidence>
<comment type="caution">
    <text evidence="2">The sequence shown here is derived from an EMBL/GenBank/DDBJ whole genome shotgun (WGS) entry which is preliminary data.</text>
</comment>
<accession>A0AB34JY07</accession>
<evidence type="ECO:0000313" key="3">
    <source>
        <dbReference type="Proteomes" id="UP001515480"/>
    </source>
</evidence>
<dbReference type="SMART" id="SM00028">
    <property type="entry name" value="TPR"/>
    <property type="match status" value="2"/>
</dbReference>
<evidence type="ECO:0008006" key="4">
    <source>
        <dbReference type="Google" id="ProtNLM"/>
    </source>
</evidence>
<feature type="compositionally biased region" description="Basic and acidic residues" evidence="1">
    <location>
        <begin position="399"/>
        <end position="415"/>
    </location>
</feature>
<reference evidence="2 3" key="1">
    <citation type="journal article" date="2024" name="Science">
        <title>Giant polyketide synthase enzymes in the biosynthesis of giant marine polyether toxins.</title>
        <authorList>
            <person name="Fallon T.R."/>
            <person name="Shende V.V."/>
            <person name="Wierzbicki I.H."/>
            <person name="Pendleton A.L."/>
            <person name="Watervoot N.F."/>
            <person name="Auber R.P."/>
            <person name="Gonzalez D.J."/>
            <person name="Wisecaver J.H."/>
            <person name="Moore B.S."/>
        </authorList>
    </citation>
    <scope>NUCLEOTIDE SEQUENCE [LARGE SCALE GENOMIC DNA]</scope>
    <source>
        <strain evidence="2 3">12B1</strain>
    </source>
</reference>
<evidence type="ECO:0000313" key="2">
    <source>
        <dbReference type="EMBL" id="KAL1525550.1"/>
    </source>
</evidence>
<dbReference type="EMBL" id="JBGBPQ010000004">
    <property type="protein sequence ID" value="KAL1525550.1"/>
    <property type="molecule type" value="Genomic_DNA"/>
</dbReference>
<dbReference type="Pfam" id="PF13374">
    <property type="entry name" value="TPR_10"/>
    <property type="match status" value="1"/>
</dbReference>
<dbReference type="PANTHER" id="PTHR19959:SF119">
    <property type="entry name" value="FUNGAL LIPASE-LIKE DOMAIN-CONTAINING PROTEIN"/>
    <property type="match status" value="1"/>
</dbReference>
<dbReference type="Proteomes" id="UP001515480">
    <property type="component" value="Unassembled WGS sequence"/>
</dbReference>
<gene>
    <name evidence="2" type="ORF">AB1Y20_020405</name>
</gene>
<dbReference type="InterPro" id="IPR019734">
    <property type="entry name" value="TPR_rpt"/>
</dbReference>
<feature type="compositionally biased region" description="Low complexity" evidence="1">
    <location>
        <begin position="384"/>
        <end position="398"/>
    </location>
</feature>
<name>A0AB34JY07_PRYPA</name>
<dbReference type="InterPro" id="IPR011990">
    <property type="entry name" value="TPR-like_helical_dom_sf"/>
</dbReference>
<dbReference type="PANTHER" id="PTHR19959">
    <property type="entry name" value="KINESIN LIGHT CHAIN"/>
    <property type="match status" value="1"/>
</dbReference>
<proteinExistence type="predicted"/>
<dbReference type="SUPFAM" id="SSF48452">
    <property type="entry name" value="TPR-like"/>
    <property type="match status" value="1"/>
</dbReference>
<sequence length="415" mass="46075">MKQVDVLQEMESEHEQSGDYAHASQMLEVAMALRLTGEDLADAKIVRAKVKDLNKLGELKWRYRVVEEGQNPRDEAIKVLDEARRLVESHIELAVKEKSAKSRRGSILMERRNSSAVEESNLEKLQEEWAPELSEICQGLAVARLIFNTDRSEDGEIAKLLKEALDLREKVQATDKMAETLNSLGMLKQKQKAHKDAEAYFLKSLELRRQLKPSFGVKEKAQVIAQSLTSLGMLWVDIGDAEASAHGKAPSQYEKALDFLMKAKDAYEEGFSEGHPKVAWAIEGIANCHTKIGDLRKADEAWEEVIRIRMKLQQEGGGKKLFAKELSKANDAKSKVMEVRAATRSKLKQNFLKAKRSSGSGGEASVGGTGNYLGNCFLKALTSTSRQSSSLASDSELGGSERSKQLREPLLKSDA</sequence>
<keyword evidence="3" id="KW-1185">Reference proteome</keyword>
<organism evidence="2 3">
    <name type="scientific">Prymnesium parvum</name>
    <name type="common">Toxic golden alga</name>
    <dbReference type="NCBI Taxonomy" id="97485"/>
    <lineage>
        <taxon>Eukaryota</taxon>
        <taxon>Haptista</taxon>
        <taxon>Haptophyta</taxon>
        <taxon>Prymnesiophyceae</taxon>
        <taxon>Prymnesiales</taxon>
        <taxon>Prymnesiaceae</taxon>
        <taxon>Prymnesium</taxon>
    </lineage>
</organism>
<feature type="region of interest" description="Disordered" evidence="1">
    <location>
        <begin position="384"/>
        <end position="415"/>
    </location>
</feature>
<protein>
    <recommendedName>
        <fullName evidence="4">Kinesin light chain</fullName>
    </recommendedName>
</protein>
<dbReference type="Gene3D" id="1.25.40.10">
    <property type="entry name" value="Tetratricopeptide repeat domain"/>
    <property type="match status" value="1"/>
</dbReference>
<dbReference type="AlphaFoldDB" id="A0AB34JY07"/>